<protein>
    <submittedName>
        <fullName evidence="7">ABC transporter ATP-binding protein</fullName>
    </submittedName>
</protein>
<keyword evidence="3" id="KW-0547">Nucleotide-binding</keyword>
<dbReference type="PANTHER" id="PTHR43776:SF7">
    <property type="entry name" value="D,D-DIPEPTIDE TRANSPORT ATP-BINDING PROTEIN DDPF-RELATED"/>
    <property type="match status" value="1"/>
</dbReference>
<evidence type="ECO:0000256" key="5">
    <source>
        <dbReference type="SAM" id="MobiDB-lite"/>
    </source>
</evidence>
<feature type="region of interest" description="Disordered" evidence="5">
    <location>
        <begin position="254"/>
        <end position="276"/>
    </location>
</feature>
<accession>A0ABV5CV25</accession>
<dbReference type="SUPFAM" id="SSF52540">
    <property type="entry name" value="P-loop containing nucleoside triphosphate hydrolases"/>
    <property type="match status" value="1"/>
</dbReference>
<name>A0ABV5CV25_9ACTN</name>
<dbReference type="EMBL" id="JBCGDC010000071">
    <property type="protein sequence ID" value="MFB6395856.1"/>
    <property type="molecule type" value="Genomic_DNA"/>
</dbReference>
<sequence length="325" mass="34955">MTKTADPPPLLEVRDVHKTFTTGPRAVRALRGVSLSVRPGEIVGLVGESGSGKSTVANLILGLEHPDAGDIRYQDRALPDWLARSARGYRGAVQAVFQDPVQAMDSRKTIGWSVAEPLVIHRVARGAAARERVADLLRSVHLDPALADRYPQQISGGQAQRAGIARALALEPALLVCDEAVSALDVSVQAQILNLLLEIQDRLGTAMLFISHALPVVRHLADSMVVMYAGTVVEQGPTEAVCQAARHPYTRLLISSSPHPAPDRKPGRAATAPREQMPVTGCRFAPRCPLAVDRCRAEDPVLRQVGTAHTTACWRAEDLATVTSR</sequence>
<feature type="domain" description="ABC transporter" evidence="6">
    <location>
        <begin position="11"/>
        <end position="254"/>
    </location>
</feature>
<comment type="caution">
    <text evidence="7">The sequence shown here is derived from an EMBL/GenBank/DDBJ whole genome shotgun (WGS) entry which is preliminary data.</text>
</comment>
<evidence type="ECO:0000256" key="1">
    <source>
        <dbReference type="ARBA" id="ARBA00005417"/>
    </source>
</evidence>
<evidence type="ECO:0000256" key="2">
    <source>
        <dbReference type="ARBA" id="ARBA00022448"/>
    </source>
</evidence>
<organism evidence="7 8">
    <name type="scientific">Polymorphospora lycopeni</name>
    <dbReference type="NCBI Taxonomy" id="3140240"/>
    <lineage>
        <taxon>Bacteria</taxon>
        <taxon>Bacillati</taxon>
        <taxon>Actinomycetota</taxon>
        <taxon>Actinomycetes</taxon>
        <taxon>Micromonosporales</taxon>
        <taxon>Micromonosporaceae</taxon>
        <taxon>Polymorphospora</taxon>
    </lineage>
</organism>
<dbReference type="SMART" id="SM00382">
    <property type="entry name" value="AAA"/>
    <property type="match status" value="1"/>
</dbReference>
<keyword evidence="2" id="KW-0813">Transport</keyword>
<dbReference type="RefSeq" id="WP_375735501.1">
    <property type="nucleotide sequence ID" value="NZ_JBCGDC010000071.1"/>
</dbReference>
<dbReference type="InterPro" id="IPR013563">
    <property type="entry name" value="Oligopep_ABC_C"/>
</dbReference>
<dbReference type="PROSITE" id="PS00211">
    <property type="entry name" value="ABC_TRANSPORTER_1"/>
    <property type="match status" value="1"/>
</dbReference>
<dbReference type="InterPro" id="IPR017871">
    <property type="entry name" value="ABC_transporter-like_CS"/>
</dbReference>
<dbReference type="Proteomes" id="UP001582793">
    <property type="component" value="Unassembled WGS sequence"/>
</dbReference>
<evidence type="ECO:0000256" key="4">
    <source>
        <dbReference type="ARBA" id="ARBA00022840"/>
    </source>
</evidence>
<dbReference type="InterPro" id="IPR003439">
    <property type="entry name" value="ABC_transporter-like_ATP-bd"/>
</dbReference>
<keyword evidence="8" id="KW-1185">Reference proteome</keyword>
<proteinExistence type="inferred from homology"/>
<gene>
    <name evidence="7" type="ORF">AAFH96_22475</name>
</gene>
<evidence type="ECO:0000313" key="8">
    <source>
        <dbReference type="Proteomes" id="UP001582793"/>
    </source>
</evidence>
<dbReference type="Pfam" id="PF00005">
    <property type="entry name" value="ABC_tran"/>
    <property type="match status" value="1"/>
</dbReference>
<comment type="similarity">
    <text evidence="1">Belongs to the ABC transporter superfamily.</text>
</comment>
<dbReference type="CDD" id="cd03257">
    <property type="entry name" value="ABC_NikE_OppD_transporters"/>
    <property type="match status" value="1"/>
</dbReference>
<dbReference type="NCBIfam" id="TIGR01727">
    <property type="entry name" value="oligo_HPY"/>
    <property type="match status" value="1"/>
</dbReference>
<dbReference type="Gene3D" id="3.40.50.300">
    <property type="entry name" value="P-loop containing nucleotide triphosphate hydrolases"/>
    <property type="match status" value="1"/>
</dbReference>
<reference evidence="7 8" key="1">
    <citation type="submission" date="2024-04" db="EMBL/GenBank/DDBJ databases">
        <title>Polymorphospora sp. isolated from Baiyangdian Lake in Xiong'an New Area.</title>
        <authorList>
            <person name="Zhang X."/>
            <person name="Liu J."/>
        </authorList>
    </citation>
    <scope>NUCLEOTIDE SEQUENCE [LARGE SCALE GENOMIC DNA]</scope>
    <source>
        <strain evidence="7 8">2-325</strain>
    </source>
</reference>
<evidence type="ECO:0000256" key="3">
    <source>
        <dbReference type="ARBA" id="ARBA00022741"/>
    </source>
</evidence>
<dbReference type="PROSITE" id="PS50893">
    <property type="entry name" value="ABC_TRANSPORTER_2"/>
    <property type="match status" value="1"/>
</dbReference>
<dbReference type="PANTHER" id="PTHR43776">
    <property type="entry name" value="TRANSPORT ATP-BINDING PROTEIN"/>
    <property type="match status" value="1"/>
</dbReference>
<dbReference type="InterPro" id="IPR027417">
    <property type="entry name" value="P-loop_NTPase"/>
</dbReference>
<keyword evidence="4 7" id="KW-0067">ATP-binding</keyword>
<dbReference type="InterPro" id="IPR050319">
    <property type="entry name" value="ABC_transp_ATP-bind"/>
</dbReference>
<evidence type="ECO:0000313" key="7">
    <source>
        <dbReference type="EMBL" id="MFB6395856.1"/>
    </source>
</evidence>
<dbReference type="Pfam" id="PF08352">
    <property type="entry name" value="oligo_HPY"/>
    <property type="match status" value="1"/>
</dbReference>
<dbReference type="InterPro" id="IPR003593">
    <property type="entry name" value="AAA+_ATPase"/>
</dbReference>
<dbReference type="GO" id="GO:0005524">
    <property type="term" value="F:ATP binding"/>
    <property type="evidence" value="ECO:0007669"/>
    <property type="project" value="UniProtKB-KW"/>
</dbReference>
<evidence type="ECO:0000259" key="6">
    <source>
        <dbReference type="PROSITE" id="PS50893"/>
    </source>
</evidence>